<dbReference type="EC" id="1.-.-.-" evidence="3"/>
<gene>
    <name evidence="3" type="ORF">AB4Y39_14550</name>
</gene>
<dbReference type="InterPro" id="IPR036188">
    <property type="entry name" value="FAD/NAD-bd_sf"/>
</dbReference>
<dbReference type="Pfam" id="PF01266">
    <property type="entry name" value="DAO"/>
    <property type="match status" value="1"/>
</dbReference>
<dbReference type="InterPro" id="IPR006076">
    <property type="entry name" value="FAD-dep_OxRdtase"/>
</dbReference>
<dbReference type="RefSeq" id="WP_045189145.1">
    <property type="nucleotide sequence ID" value="NZ_CP162607.1"/>
</dbReference>
<evidence type="ECO:0000313" key="3">
    <source>
        <dbReference type="EMBL" id="XDK34939.1"/>
    </source>
</evidence>
<name>A0AB39HW76_9PSED</name>
<reference evidence="3" key="1">
    <citation type="submission" date="2024-07" db="EMBL/GenBank/DDBJ databases">
        <title>Identification and characteristics of a novel species of coltsfoot's symbiotic bacteria.</title>
        <authorList>
            <person name="Juszczyk A."/>
            <person name="Jasielczuk I."/>
            <person name="Gurgul A."/>
            <person name="Rogala M."/>
            <person name="Kowalczyk A."/>
            <person name="Szmatola T."/>
            <person name="Kosecka-Strojek M."/>
            <person name="Arent Z."/>
            <person name="Latowski D."/>
        </authorList>
    </citation>
    <scope>NUCLEOTIDE SEQUENCE</scope>
    <source>
        <strain evidence="3">Hg7Tf</strain>
    </source>
</reference>
<sequence length="379" mass="40775">MTNSARIIVIGGGIIGTTIAANLAVEGHQVSLLEKETIGGNGATKFSGALFRLYDPDREIAKLSRISIEMMEETRVGQVFAQSLKRSGILYACEKNQLSYDSINECINTYSDALYPLELISAQKAYELSCGCYSSDNVRTILYEAKGGFGDIRKAARDLAFMVKSYGNPVMEHTQVDGFSTSASGVTVRCANVTLEADYVVLAAGAWSGELCEFLPIETQSIPLASLSTAREIPLPIIDTKTGTHLIPLNRGFYQAGSKIRVSAKTPELLNYDQKLIAPDILARLGGSKVMHSVDDVVSVLKGFDSYTVDGRPVLDFVDENHRCIAATGFCGIGYKIALAVAQNVRNTLLAGRAQGRLAPAQGNAVYGLARFPLAELAQ</sequence>
<dbReference type="Gene3D" id="3.50.50.60">
    <property type="entry name" value="FAD/NAD(P)-binding domain"/>
    <property type="match status" value="1"/>
</dbReference>
<protein>
    <submittedName>
        <fullName evidence="3">FAD-dependent oxidoreductase</fullName>
        <ecNumber evidence="3">1.-.-.-</ecNumber>
    </submittedName>
</protein>
<evidence type="ECO:0000259" key="2">
    <source>
        <dbReference type="Pfam" id="PF01266"/>
    </source>
</evidence>
<dbReference type="PANTHER" id="PTHR13847">
    <property type="entry name" value="SARCOSINE DEHYDROGENASE-RELATED"/>
    <property type="match status" value="1"/>
</dbReference>
<keyword evidence="1 3" id="KW-0560">Oxidoreductase</keyword>
<dbReference type="GO" id="GO:0016491">
    <property type="term" value="F:oxidoreductase activity"/>
    <property type="evidence" value="ECO:0007669"/>
    <property type="project" value="UniProtKB-KW"/>
</dbReference>
<dbReference type="AlphaFoldDB" id="A0AB39HW76"/>
<dbReference type="EMBL" id="CP162607">
    <property type="protein sequence ID" value="XDK34939.1"/>
    <property type="molecule type" value="Genomic_DNA"/>
</dbReference>
<proteinExistence type="predicted"/>
<evidence type="ECO:0000256" key="1">
    <source>
        <dbReference type="ARBA" id="ARBA00023002"/>
    </source>
</evidence>
<dbReference type="Gene3D" id="3.30.9.10">
    <property type="entry name" value="D-Amino Acid Oxidase, subunit A, domain 2"/>
    <property type="match status" value="1"/>
</dbReference>
<dbReference type="PANTHER" id="PTHR13847:SF287">
    <property type="entry name" value="FAD-DEPENDENT OXIDOREDUCTASE DOMAIN-CONTAINING PROTEIN 1"/>
    <property type="match status" value="1"/>
</dbReference>
<dbReference type="GO" id="GO:0005737">
    <property type="term" value="C:cytoplasm"/>
    <property type="evidence" value="ECO:0007669"/>
    <property type="project" value="TreeGrafter"/>
</dbReference>
<accession>A0AB39HW76</accession>
<feature type="domain" description="FAD dependent oxidoreductase" evidence="2">
    <location>
        <begin position="6"/>
        <end position="343"/>
    </location>
</feature>
<organism evidence="3">
    <name type="scientific">Pseudomonas sp. Hg7Tf</name>
    <dbReference type="NCBI Taxonomy" id="3236988"/>
    <lineage>
        <taxon>Bacteria</taxon>
        <taxon>Pseudomonadati</taxon>
        <taxon>Pseudomonadota</taxon>
        <taxon>Gammaproteobacteria</taxon>
        <taxon>Pseudomonadales</taxon>
        <taxon>Pseudomonadaceae</taxon>
        <taxon>Pseudomonas</taxon>
    </lineage>
</organism>
<dbReference type="SUPFAM" id="SSF51905">
    <property type="entry name" value="FAD/NAD(P)-binding domain"/>
    <property type="match status" value="1"/>
</dbReference>